<gene>
    <name evidence="2" type="ORF">GSTUM_00008057001</name>
</gene>
<organism evidence="2 3">
    <name type="scientific">Tuber melanosporum (strain Mel28)</name>
    <name type="common">Perigord black truffle</name>
    <dbReference type="NCBI Taxonomy" id="656061"/>
    <lineage>
        <taxon>Eukaryota</taxon>
        <taxon>Fungi</taxon>
        <taxon>Dikarya</taxon>
        <taxon>Ascomycota</taxon>
        <taxon>Pezizomycotina</taxon>
        <taxon>Pezizomycetes</taxon>
        <taxon>Pezizales</taxon>
        <taxon>Tuberaceae</taxon>
        <taxon>Tuber</taxon>
    </lineage>
</organism>
<sequence>MPRASSNSAPRKLETTGARRRHKLPTVRRNPRTKPPHVGNYQINTHHKTSLVHTTQTWGGRARGLN</sequence>
<feature type="region of interest" description="Disordered" evidence="1">
    <location>
        <begin position="1"/>
        <end position="66"/>
    </location>
</feature>
<dbReference type="HOGENOM" id="CLU_2833020_0_0_1"/>
<protein>
    <submittedName>
        <fullName evidence="2">(Perigord truffle) hypothetical protein</fullName>
    </submittedName>
</protein>
<name>D5GHN3_TUBMM</name>
<accession>D5GHN3</accession>
<dbReference type="EMBL" id="FN430320">
    <property type="protein sequence ID" value="CAZ84063.1"/>
    <property type="molecule type" value="Genomic_DNA"/>
</dbReference>
<evidence type="ECO:0000256" key="1">
    <source>
        <dbReference type="SAM" id="MobiDB-lite"/>
    </source>
</evidence>
<dbReference type="Proteomes" id="UP000006911">
    <property type="component" value="Unassembled WGS sequence"/>
</dbReference>
<dbReference type="AlphaFoldDB" id="D5GHN3"/>
<dbReference type="RefSeq" id="XP_002839872.1">
    <property type="nucleotide sequence ID" value="XM_002839826.1"/>
</dbReference>
<evidence type="ECO:0000313" key="3">
    <source>
        <dbReference type="Proteomes" id="UP000006911"/>
    </source>
</evidence>
<proteinExistence type="predicted"/>
<keyword evidence="3" id="KW-1185">Reference proteome</keyword>
<evidence type="ECO:0000313" key="2">
    <source>
        <dbReference type="EMBL" id="CAZ84063.1"/>
    </source>
</evidence>
<feature type="compositionally biased region" description="Basic residues" evidence="1">
    <location>
        <begin position="18"/>
        <end position="35"/>
    </location>
</feature>
<dbReference type="KEGG" id="tml:GSTUM_00008057001"/>
<dbReference type="GeneID" id="9183717"/>
<reference evidence="2 3" key="1">
    <citation type="journal article" date="2010" name="Nature">
        <title>Perigord black truffle genome uncovers evolutionary origins and mechanisms of symbiosis.</title>
        <authorList>
            <person name="Martin F."/>
            <person name="Kohler A."/>
            <person name="Murat C."/>
            <person name="Balestrini R."/>
            <person name="Coutinho P.M."/>
            <person name="Jaillon O."/>
            <person name="Montanini B."/>
            <person name="Morin E."/>
            <person name="Noel B."/>
            <person name="Percudani R."/>
            <person name="Porcel B."/>
            <person name="Rubini A."/>
            <person name="Amicucci A."/>
            <person name="Amselem J."/>
            <person name="Anthouard V."/>
            <person name="Arcioni S."/>
            <person name="Artiguenave F."/>
            <person name="Aury J.M."/>
            <person name="Ballario P."/>
            <person name="Bolchi A."/>
            <person name="Brenna A."/>
            <person name="Brun A."/>
            <person name="Buee M."/>
            <person name="Cantarel B."/>
            <person name="Chevalier G."/>
            <person name="Couloux A."/>
            <person name="Da Silva C."/>
            <person name="Denoeud F."/>
            <person name="Duplessis S."/>
            <person name="Ghignone S."/>
            <person name="Hilselberger B."/>
            <person name="Iotti M."/>
            <person name="Marcais B."/>
            <person name="Mello A."/>
            <person name="Miranda M."/>
            <person name="Pacioni G."/>
            <person name="Quesneville H."/>
            <person name="Riccioni C."/>
            <person name="Ruotolo R."/>
            <person name="Splivallo R."/>
            <person name="Stocchi V."/>
            <person name="Tisserant E."/>
            <person name="Viscomi A.R."/>
            <person name="Zambonelli A."/>
            <person name="Zampieri E."/>
            <person name="Henrissat B."/>
            <person name="Lebrun M.H."/>
            <person name="Paolocci F."/>
            <person name="Bonfante P."/>
            <person name="Ottonello S."/>
            <person name="Wincker P."/>
        </authorList>
    </citation>
    <scope>NUCLEOTIDE SEQUENCE [LARGE SCALE GENOMIC DNA]</scope>
    <source>
        <strain evidence="2 3">Mel28</strain>
    </source>
</reference>
<dbReference type="InParanoid" id="D5GHN3"/>